<dbReference type="AlphaFoldDB" id="G8TVS4"/>
<evidence type="ECO:0000313" key="3">
    <source>
        <dbReference type="Proteomes" id="UP000005439"/>
    </source>
</evidence>
<dbReference type="InterPro" id="IPR045443">
    <property type="entry name" value="DUF6504"/>
</dbReference>
<dbReference type="Proteomes" id="UP000005439">
    <property type="component" value="Chromosome"/>
</dbReference>
<name>G8TVS4_SULAD</name>
<keyword evidence="3" id="KW-1185">Reference proteome</keyword>
<dbReference type="EMBL" id="CP003179">
    <property type="protein sequence ID" value="AEW04768.1"/>
    <property type="molecule type" value="Genomic_DNA"/>
</dbReference>
<reference evidence="3" key="1">
    <citation type="submission" date="2011-12" db="EMBL/GenBank/DDBJ databases">
        <title>The complete genome of chromosome of Sulfobacillus acidophilus DSM 10332.</title>
        <authorList>
            <person name="Lucas S."/>
            <person name="Han J."/>
            <person name="Lapidus A."/>
            <person name="Bruce D."/>
            <person name="Goodwin L."/>
            <person name="Pitluck S."/>
            <person name="Peters L."/>
            <person name="Kyrpides N."/>
            <person name="Mavromatis K."/>
            <person name="Ivanova N."/>
            <person name="Mikhailova N."/>
            <person name="Chertkov O."/>
            <person name="Saunders E."/>
            <person name="Detter J.C."/>
            <person name="Tapia R."/>
            <person name="Han C."/>
            <person name="Land M."/>
            <person name="Hauser L."/>
            <person name="Markowitz V."/>
            <person name="Cheng J.-F."/>
            <person name="Hugenholtz P."/>
            <person name="Woyke T."/>
            <person name="Wu D."/>
            <person name="Pukall R."/>
            <person name="Gehrich-Schroeter G."/>
            <person name="Schneider S."/>
            <person name="Klenk H.-P."/>
            <person name="Eisen J.A."/>
        </authorList>
    </citation>
    <scope>NUCLEOTIDE SEQUENCE [LARGE SCALE GENOMIC DNA]</scope>
    <source>
        <strain evidence="3">ATCC 700253 / DSM 10332 / NAL</strain>
    </source>
</reference>
<sequence length="77" mass="9748">MKLLTAVWVSGQVPQKFFWNQRMIAIRRIIDYWRDIGEWWLDEPELWFWRVEGSDRGVYELAWNPEKNQWWLYHVYD</sequence>
<dbReference type="KEGG" id="sap:Sulac_1270"/>
<evidence type="ECO:0000313" key="2">
    <source>
        <dbReference type="EMBL" id="AEW04768.1"/>
    </source>
</evidence>
<gene>
    <name evidence="2" type="ordered locus">Sulac_1270</name>
</gene>
<dbReference type="HOGENOM" id="CLU_155803_2_0_9"/>
<dbReference type="STRING" id="679936.Sulac_1270"/>
<proteinExistence type="predicted"/>
<evidence type="ECO:0000259" key="1">
    <source>
        <dbReference type="Pfam" id="PF20114"/>
    </source>
</evidence>
<organism evidence="2 3">
    <name type="scientific">Sulfobacillus acidophilus (strain ATCC 700253 / DSM 10332 / NAL)</name>
    <dbReference type="NCBI Taxonomy" id="679936"/>
    <lineage>
        <taxon>Bacteria</taxon>
        <taxon>Bacillati</taxon>
        <taxon>Bacillota</taxon>
        <taxon>Clostridia</taxon>
        <taxon>Eubacteriales</taxon>
        <taxon>Clostridiales Family XVII. Incertae Sedis</taxon>
        <taxon>Sulfobacillus</taxon>
    </lineage>
</organism>
<dbReference type="Pfam" id="PF20114">
    <property type="entry name" value="DUF6504"/>
    <property type="match status" value="1"/>
</dbReference>
<reference evidence="2 3" key="2">
    <citation type="journal article" date="2012" name="Stand. Genomic Sci.">
        <title>Complete genome sequence of the moderately thermophilic mineral-sulfide-oxidizing firmicute Sulfobacillus acidophilus type strain (NAL(T)).</title>
        <authorList>
            <person name="Anderson I."/>
            <person name="Chertkov O."/>
            <person name="Chen A."/>
            <person name="Saunders E."/>
            <person name="Lapidus A."/>
            <person name="Nolan M."/>
            <person name="Lucas S."/>
            <person name="Hammon N."/>
            <person name="Deshpande S."/>
            <person name="Cheng J.F."/>
            <person name="Han C."/>
            <person name="Tapia R."/>
            <person name="Goodwin L.A."/>
            <person name="Pitluck S."/>
            <person name="Liolios K."/>
            <person name="Pagani I."/>
            <person name="Ivanova N."/>
            <person name="Mikhailova N."/>
            <person name="Pati A."/>
            <person name="Palaniappan K."/>
            <person name="Land M."/>
            <person name="Pan C."/>
            <person name="Rohde M."/>
            <person name="Pukall R."/>
            <person name="Goker M."/>
            <person name="Detter J.C."/>
            <person name="Woyke T."/>
            <person name="Bristow J."/>
            <person name="Eisen J.A."/>
            <person name="Markowitz V."/>
            <person name="Hugenholtz P."/>
            <person name="Kyrpides N.C."/>
            <person name="Klenk H.P."/>
            <person name="Mavromatis K."/>
        </authorList>
    </citation>
    <scope>NUCLEOTIDE SEQUENCE [LARGE SCALE GENOMIC DNA]</scope>
    <source>
        <strain evidence="3">ATCC 700253 / DSM 10332 / NAL</strain>
    </source>
</reference>
<feature type="domain" description="DUF6504" evidence="1">
    <location>
        <begin position="11"/>
        <end position="77"/>
    </location>
</feature>
<dbReference type="PATRIC" id="fig|679936.5.peg.1330"/>
<accession>G8TVS4</accession>
<protein>
    <recommendedName>
        <fullName evidence="1">DUF6504 domain-containing protein</fullName>
    </recommendedName>
</protein>